<evidence type="ECO:0000313" key="2">
    <source>
        <dbReference type="WBParaSite" id="PgB15_g014_t01"/>
    </source>
</evidence>
<protein>
    <submittedName>
        <fullName evidence="2">Uncharacterized protein</fullName>
    </submittedName>
</protein>
<evidence type="ECO:0000313" key="1">
    <source>
        <dbReference type="Proteomes" id="UP000887569"/>
    </source>
</evidence>
<name>A0A914ZWA4_PARUN</name>
<proteinExistence type="predicted"/>
<sequence length="101" mass="12366">MSLARKDLFRFVRAAGHGEHSHRTIYHRSLTNLFVTLVTMHVFQVHTNCKYERMFYTRANIHLSYRRISKFLFPLPRWSLVVEIHLIHTSIRKWYLFLRYS</sequence>
<keyword evidence="1" id="KW-1185">Reference proteome</keyword>
<accession>A0A914ZWA4</accession>
<organism evidence="1 2">
    <name type="scientific">Parascaris univalens</name>
    <name type="common">Nematode worm</name>
    <dbReference type="NCBI Taxonomy" id="6257"/>
    <lineage>
        <taxon>Eukaryota</taxon>
        <taxon>Metazoa</taxon>
        <taxon>Ecdysozoa</taxon>
        <taxon>Nematoda</taxon>
        <taxon>Chromadorea</taxon>
        <taxon>Rhabditida</taxon>
        <taxon>Spirurina</taxon>
        <taxon>Ascaridomorpha</taxon>
        <taxon>Ascaridoidea</taxon>
        <taxon>Ascarididae</taxon>
        <taxon>Parascaris</taxon>
    </lineage>
</organism>
<reference evidence="2" key="1">
    <citation type="submission" date="2022-11" db="UniProtKB">
        <authorList>
            <consortium name="WormBaseParasite"/>
        </authorList>
    </citation>
    <scope>IDENTIFICATION</scope>
</reference>
<dbReference type="Proteomes" id="UP000887569">
    <property type="component" value="Unplaced"/>
</dbReference>
<dbReference type="AlphaFoldDB" id="A0A914ZWA4"/>
<dbReference type="WBParaSite" id="PgB15_g014_t01">
    <property type="protein sequence ID" value="PgB15_g014_t01"/>
    <property type="gene ID" value="PgB15_g014"/>
</dbReference>